<evidence type="ECO:0000313" key="3">
    <source>
        <dbReference type="EMBL" id="KAF5350086.1"/>
    </source>
</evidence>
<evidence type="ECO:0000259" key="1">
    <source>
        <dbReference type="Pfam" id="PF01266"/>
    </source>
</evidence>
<dbReference type="Gene3D" id="3.30.9.10">
    <property type="entry name" value="D-Amino Acid Oxidase, subunit A, domain 2"/>
    <property type="match status" value="1"/>
</dbReference>
<proteinExistence type="predicted"/>
<feature type="domain" description="F-box" evidence="2">
    <location>
        <begin position="99"/>
        <end position="157"/>
    </location>
</feature>
<reference evidence="3 4" key="1">
    <citation type="journal article" date="2020" name="ISME J.">
        <title>Uncovering the hidden diversity of litter-decomposition mechanisms in mushroom-forming fungi.</title>
        <authorList>
            <person name="Floudas D."/>
            <person name="Bentzer J."/>
            <person name="Ahren D."/>
            <person name="Johansson T."/>
            <person name="Persson P."/>
            <person name="Tunlid A."/>
        </authorList>
    </citation>
    <scope>NUCLEOTIDE SEQUENCE [LARGE SCALE GENOMIC DNA]</scope>
    <source>
        <strain evidence="3 4">CBS 146.42</strain>
    </source>
</reference>
<dbReference type="Pfam" id="PF12937">
    <property type="entry name" value="F-box-like"/>
    <property type="match status" value="1"/>
</dbReference>
<dbReference type="InterPro" id="IPR032675">
    <property type="entry name" value="LRR_dom_sf"/>
</dbReference>
<organism evidence="3 4">
    <name type="scientific">Leucocoprinus leucothites</name>
    <dbReference type="NCBI Taxonomy" id="201217"/>
    <lineage>
        <taxon>Eukaryota</taxon>
        <taxon>Fungi</taxon>
        <taxon>Dikarya</taxon>
        <taxon>Basidiomycota</taxon>
        <taxon>Agaricomycotina</taxon>
        <taxon>Agaricomycetes</taxon>
        <taxon>Agaricomycetidae</taxon>
        <taxon>Agaricales</taxon>
        <taxon>Agaricineae</taxon>
        <taxon>Agaricaceae</taxon>
        <taxon>Leucocoprinus</taxon>
    </lineage>
</organism>
<gene>
    <name evidence="3" type="ORF">D9756_009118</name>
</gene>
<evidence type="ECO:0000313" key="4">
    <source>
        <dbReference type="Proteomes" id="UP000559027"/>
    </source>
</evidence>
<evidence type="ECO:0000259" key="2">
    <source>
        <dbReference type="Pfam" id="PF12937"/>
    </source>
</evidence>
<dbReference type="InterPro" id="IPR006076">
    <property type="entry name" value="FAD-dep_OxRdtase"/>
</dbReference>
<dbReference type="SUPFAM" id="SSF52047">
    <property type="entry name" value="RNI-like"/>
    <property type="match status" value="1"/>
</dbReference>
<dbReference type="InterPro" id="IPR036188">
    <property type="entry name" value="FAD/NAD-bd_sf"/>
</dbReference>
<protein>
    <recommendedName>
        <fullName evidence="5">FAD dependent oxidoreductase domain-containing protein</fullName>
    </recommendedName>
</protein>
<keyword evidence="4" id="KW-1185">Reference proteome</keyword>
<name>A0A8H5CZQ8_9AGAR</name>
<accession>A0A8H5CZQ8</accession>
<evidence type="ECO:0008006" key="5">
    <source>
        <dbReference type="Google" id="ProtNLM"/>
    </source>
</evidence>
<dbReference type="OrthoDB" id="429143at2759"/>
<sequence length="1112" mass="123345">MKSDSGMGVTCPFSGDEEITTNCATVNFSITAGLLHSNYAPSATEAQHILESIAHGHSHFESLETQIQLLRKTLAGLEQRQETVKNYVSSQRSLLSPIRRIPPEILGQIFLALQNISESICFGDDALENVELWTLLRVCRFWRDVALSLSELWSKFTIIRQPFSSRPSDRGMDMLLQQTLSLAENCISYSHSRPLHFVFHADEEFVDVAELLAAESSRWMSAAFNNLPVLQSLEPKALGRLPLLRSLEIDGLGKEWDTQTQPLKVFQEAPGLVRLSLYELDQPHTRFILPWRQITHFTSFELRGFLPVLHLMPSLVKLKSVEDICELEEIQERILLPNLECLEVTSNSPTTSQIFDTLMTPKLNTLRLFSKRGFSRIYAAAVVQMIQSSECRPKMLAVSDYAVDSTVRILSAAAVQDLEELTVTNVMYPSELFSAMGVRGVLPKIRSLILRKCAPEPSLWACVLQFLRSRTLFGGQLDHTERLSLDFISVGLSASPDSRFLRDCKDTVRQLRERDIGTRLDDFSALDPAQRGANNGTALDIPYNLSTSARHASGTADTPCSMRRASPTGALVIRINRAYSVRMIRFGAHLASQLPPRLSCLPMRGRFSFLAYTLGFNLFATTGGQQLDKQAQMPFESFSNNPRDRPSWATLPVSNSTKSFWIDTPNANPLAREGSSGPLGFGDKDVDVCVIGSGITGISTVYHLEHILGAQAKKGAEKNIVILEAREFCSGATGRNGGHLTPNVFSGFALREQLYGKENAKKAYALEDYVVESMVDIIHSHGWADEVDLVHGGHVTVFNEEAEEKIALADYEDAKAGGLKFQDVKFLDRQAMLQAYGVNSPGLYSDSYNLWPLKFVSNVYKLSSANPDVKVKLHTLTPVISITPSPELSTAPSGQDANWIVTTPRGSLSCKTVIHATNAYASYLLPQFQDHIIPTRGQMFAVRANASLDRLERHAWQANWGYEYWFPRPEEAGKDDEEYKPPLVMLGGGRDTAGLGLDQYTMDDSVLNERVSGTLKNFLPNLYPGTGMFEEGKDAEMEWTGIMGFTKNSAPIVGPVEGLPGQYIAAGFTGHGMPRTFAAAEAVAGMIVAKLTGTEWKAPEWLPEHYLTSWKH</sequence>
<comment type="caution">
    <text evidence="3">The sequence shown here is derived from an EMBL/GenBank/DDBJ whole genome shotgun (WGS) entry which is preliminary data.</text>
</comment>
<dbReference type="Pfam" id="PF01266">
    <property type="entry name" value="DAO"/>
    <property type="match status" value="1"/>
</dbReference>
<dbReference type="InterPro" id="IPR001810">
    <property type="entry name" value="F-box_dom"/>
</dbReference>
<dbReference type="PANTHER" id="PTHR13847">
    <property type="entry name" value="SARCOSINE DEHYDROGENASE-RELATED"/>
    <property type="match status" value="1"/>
</dbReference>
<dbReference type="Gene3D" id="3.80.10.10">
    <property type="entry name" value="Ribonuclease Inhibitor"/>
    <property type="match status" value="1"/>
</dbReference>
<feature type="domain" description="FAD dependent oxidoreductase" evidence="1">
    <location>
        <begin position="687"/>
        <end position="1084"/>
    </location>
</feature>
<dbReference type="EMBL" id="JAACJO010000015">
    <property type="protein sequence ID" value="KAF5350086.1"/>
    <property type="molecule type" value="Genomic_DNA"/>
</dbReference>
<dbReference type="SUPFAM" id="SSF51905">
    <property type="entry name" value="FAD/NAD(P)-binding domain"/>
    <property type="match status" value="1"/>
</dbReference>
<dbReference type="AlphaFoldDB" id="A0A8H5CZQ8"/>
<dbReference type="Gene3D" id="3.50.50.60">
    <property type="entry name" value="FAD/NAD(P)-binding domain"/>
    <property type="match status" value="1"/>
</dbReference>
<dbReference type="PANTHER" id="PTHR13847:SF260">
    <property type="entry name" value="FAD DEPENDENT OXIDOREDUCTASE DOMAIN-CONTAINING PROTEIN"/>
    <property type="match status" value="1"/>
</dbReference>
<dbReference type="GO" id="GO:0005737">
    <property type="term" value="C:cytoplasm"/>
    <property type="evidence" value="ECO:0007669"/>
    <property type="project" value="TreeGrafter"/>
</dbReference>
<dbReference type="Proteomes" id="UP000559027">
    <property type="component" value="Unassembled WGS sequence"/>
</dbReference>